<sequence length="588" mass="66089">MEVFFYGTGKVLTIDDLVEALDMRERSQSNVPKVNTFHFNGERVSDWLDLVEQALVGLSDAVKFQRTLKYVLHGHYQEVKKVVNAANGSWARFEDGMQRKYRMGDGLLTTADLEAMNREDFTIVGTFVQEFKKKARKVPGISEEAKYAIFLGLLTTSEAAELTSHGGGSAKLTWATIDKGVEEGSWTRWIAPRGYQQKAELVLKPFEEEDPWGGKDVQWMMKLALACTHSLVEEPTGDMPQEEVHEPEREIRQSVERGRTMEEVIEVEEDTPPQEHAAELEPDTIPEIAREEGEEPQQEEMLSPPPEAILSPGVRIEMERERTGWRREAISTIDRYLAAHAQEHPNIEEPVPTELPREPRRAEGEMGAEIPERADHRTKGRVPAGETAEEKWARVGKRMEEIWQERQRSEAAGALPDQPPGSQPKPCRIKEMWDELFGQHGEGLAAPERAGLGTSRMADLAVGLPLEPPMGRVILEPEEAKARREAEREAFEFRAPSELATLPTAVVEPMTMVMPLPIEGGQQTTSSEPIQGTREGSMDVLVEAIDTMQEEASLFSPEQRVEGPPEREVVIVMEDVIEGKPQRLDTPE</sequence>
<dbReference type="AlphaFoldDB" id="A0A388K1Y5"/>
<evidence type="ECO:0008006" key="4">
    <source>
        <dbReference type="Google" id="ProtNLM"/>
    </source>
</evidence>
<evidence type="ECO:0000256" key="1">
    <source>
        <dbReference type="SAM" id="MobiDB-lite"/>
    </source>
</evidence>
<feature type="compositionally biased region" description="Basic and acidic residues" evidence="1">
    <location>
        <begin position="355"/>
        <end position="377"/>
    </location>
</feature>
<reference evidence="2 3" key="1">
    <citation type="journal article" date="2018" name="Cell">
        <title>The Chara Genome: Secondary Complexity and Implications for Plant Terrestrialization.</title>
        <authorList>
            <person name="Nishiyama T."/>
            <person name="Sakayama H."/>
            <person name="Vries J.D."/>
            <person name="Buschmann H."/>
            <person name="Saint-Marcoux D."/>
            <person name="Ullrich K.K."/>
            <person name="Haas F.B."/>
            <person name="Vanderstraeten L."/>
            <person name="Becker D."/>
            <person name="Lang D."/>
            <person name="Vosolsobe S."/>
            <person name="Rombauts S."/>
            <person name="Wilhelmsson P.K.I."/>
            <person name="Janitza P."/>
            <person name="Kern R."/>
            <person name="Heyl A."/>
            <person name="Rumpler F."/>
            <person name="Villalobos L.I.A.C."/>
            <person name="Clay J.M."/>
            <person name="Skokan R."/>
            <person name="Toyoda A."/>
            <person name="Suzuki Y."/>
            <person name="Kagoshima H."/>
            <person name="Schijlen E."/>
            <person name="Tajeshwar N."/>
            <person name="Catarino B."/>
            <person name="Hetherington A.J."/>
            <person name="Saltykova A."/>
            <person name="Bonnot C."/>
            <person name="Breuninger H."/>
            <person name="Symeonidi A."/>
            <person name="Radhakrishnan G.V."/>
            <person name="Van Nieuwerburgh F."/>
            <person name="Deforce D."/>
            <person name="Chang C."/>
            <person name="Karol K.G."/>
            <person name="Hedrich R."/>
            <person name="Ulvskov P."/>
            <person name="Glockner G."/>
            <person name="Delwiche C.F."/>
            <person name="Petrasek J."/>
            <person name="Van de Peer Y."/>
            <person name="Friml J."/>
            <person name="Beilby M."/>
            <person name="Dolan L."/>
            <person name="Kohara Y."/>
            <person name="Sugano S."/>
            <person name="Fujiyama A."/>
            <person name="Delaux P.-M."/>
            <person name="Quint M."/>
            <person name="TheiBen G."/>
            <person name="Hagemann M."/>
            <person name="Harholt J."/>
            <person name="Dunand C."/>
            <person name="Zachgo S."/>
            <person name="Langdale J."/>
            <person name="Maumus F."/>
            <person name="Straeten D.V.D."/>
            <person name="Gould S.B."/>
            <person name="Rensing S.A."/>
        </authorList>
    </citation>
    <scope>NUCLEOTIDE SEQUENCE [LARGE SCALE GENOMIC DNA]</scope>
    <source>
        <strain evidence="2 3">S276</strain>
    </source>
</reference>
<feature type="compositionally biased region" description="Basic and acidic residues" evidence="1">
    <location>
        <begin position="388"/>
        <end position="409"/>
    </location>
</feature>
<dbReference type="Gramene" id="GBG64025">
    <property type="protein sequence ID" value="GBG64025"/>
    <property type="gene ID" value="CBR_g40271"/>
</dbReference>
<accession>A0A388K1Y5</accession>
<comment type="caution">
    <text evidence="2">The sequence shown here is derived from an EMBL/GenBank/DDBJ whole genome shotgun (WGS) entry which is preliminary data.</text>
</comment>
<feature type="region of interest" description="Disordered" evidence="1">
    <location>
        <begin position="341"/>
        <end position="427"/>
    </location>
</feature>
<organism evidence="2 3">
    <name type="scientific">Chara braunii</name>
    <name type="common">Braun's stonewort</name>
    <dbReference type="NCBI Taxonomy" id="69332"/>
    <lineage>
        <taxon>Eukaryota</taxon>
        <taxon>Viridiplantae</taxon>
        <taxon>Streptophyta</taxon>
        <taxon>Charophyceae</taxon>
        <taxon>Charales</taxon>
        <taxon>Characeae</taxon>
        <taxon>Chara</taxon>
    </lineage>
</organism>
<dbReference type="Proteomes" id="UP000265515">
    <property type="component" value="Unassembled WGS sequence"/>
</dbReference>
<keyword evidence="3" id="KW-1185">Reference proteome</keyword>
<name>A0A388K1Y5_CHABU</name>
<evidence type="ECO:0000313" key="3">
    <source>
        <dbReference type="Proteomes" id="UP000265515"/>
    </source>
</evidence>
<gene>
    <name evidence="2" type="ORF">CBR_g40271</name>
</gene>
<dbReference type="EMBL" id="BFEA01000045">
    <property type="protein sequence ID" value="GBG64025.1"/>
    <property type="molecule type" value="Genomic_DNA"/>
</dbReference>
<protein>
    <recommendedName>
        <fullName evidence="4">Retrotransposon gag domain-containing protein</fullName>
    </recommendedName>
</protein>
<evidence type="ECO:0000313" key="2">
    <source>
        <dbReference type="EMBL" id="GBG64025.1"/>
    </source>
</evidence>
<proteinExistence type="predicted"/>